<dbReference type="GO" id="GO:0046872">
    <property type="term" value="F:metal ion binding"/>
    <property type="evidence" value="ECO:0007669"/>
    <property type="project" value="TreeGrafter"/>
</dbReference>
<sequence>MTTPRETELKLEFEASDLATLSGHPLLGGSAAEERLTSVYFDTEDRRLSEAGYTLRVRSNGARHIQTVKAAGTGAGLFERPEWEWVIKGAEPDLTPLCDTPVADLLDRKSTLKPLFSAAVERSVRAIDRGDTRIEVALDRGRITAIDGAIDRVAPINELELELKGGTAADLFALARDLNASVPLRLGVMTKAERGFALLAGRLDRFSKAEPLRLDPAMSAGAALQAIAQACLRHMRRNEEALLAHREVEALHQLRVSLRRLRSAFSLFGDLVDDARSPGLRAELKRLSEPFGVARNLDVFLRSTLPAERERRPDEAGLLNLEKHLEGERTKAYDAVVAILRSAEWRLFLLDLVAWVDAGPWLAPDAPQADRRDGPARAFAAEELERRRRKLKKRGRGLDELDPEARHQVRIAAKKLRYGAEFFGSLYPKPKAAKRHKVFVGALSDLQDCLGDLNDISTAHRLTEDLTRGAPDSAIFAAGLTTADMEERTARLLAAAAKAHAALIDVRPFWR</sequence>
<dbReference type="SUPFAM" id="SSF55154">
    <property type="entry name" value="CYTH-like phosphatases"/>
    <property type="match status" value="1"/>
</dbReference>
<dbReference type="InterPro" id="IPR038186">
    <property type="entry name" value="CHAD_dom_sf"/>
</dbReference>
<accession>B8IV33</accession>
<dbReference type="EMBL" id="CP001349">
    <property type="protein sequence ID" value="ACL59091.1"/>
    <property type="molecule type" value="Genomic_DNA"/>
</dbReference>
<dbReference type="PROSITE" id="PS51708">
    <property type="entry name" value="CHAD"/>
    <property type="match status" value="1"/>
</dbReference>
<evidence type="ECO:0000259" key="2">
    <source>
        <dbReference type="PROSITE" id="PS51708"/>
    </source>
</evidence>
<dbReference type="SMART" id="SM00880">
    <property type="entry name" value="CHAD"/>
    <property type="match status" value="1"/>
</dbReference>
<evidence type="ECO:0000313" key="3">
    <source>
        <dbReference type="EMBL" id="ACL59091.1"/>
    </source>
</evidence>
<dbReference type="RefSeq" id="WP_015930740.1">
    <property type="nucleotide sequence ID" value="NC_011894.1"/>
</dbReference>
<reference evidence="3 4" key="1">
    <citation type="submission" date="2009-01" db="EMBL/GenBank/DDBJ databases">
        <title>Complete sequence of chromosome of Methylobacterium nodulans ORS 2060.</title>
        <authorList>
            <consortium name="US DOE Joint Genome Institute"/>
            <person name="Lucas S."/>
            <person name="Copeland A."/>
            <person name="Lapidus A."/>
            <person name="Glavina del Rio T."/>
            <person name="Dalin E."/>
            <person name="Tice H."/>
            <person name="Bruce D."/>
            <person name="Goodwin L."/>
            <person name="Pitluck S."/>
            <person name="Sims D."/>
            <person name="Brettin T."/>
            <person name="Detter J.C."/>
            <person name="Han C."/>
            <person name="Larimer F."/>
            <person name="Land M."/>
            <person name="Hauser L."/>
            <person name="Kyrpides N."/>
            <person name="Ivanova N."/>
            <person name="Marx C.J."/>
            <person name="Richardson P."/>
        </authorList>
    </citation>
    <scope>NUCLEOTIDE SEQUENCE [LARGE SCALE GENOMIC DNA]</scope>
    <source>
        <strain evidence="4">LMG 21967 / CNCM I-2342 / ORS 2060</strain>
    </source>
</reference>
<protein>
    <submittedName>
        <fullName evidence="3">CHAD domain containing protein</fullName>
    </submittedName>
</protein>
<organism evidence="3 4">
    <name type="scientific">Methylobacterium nodulans (strain LMG 21967 / CNCM I-2342 / ORS 2060)</name>
    <dbReference type="NCBI Taxonomy" id="460265"/>
    <lineage>
        <taxon>Bacteria</taxon>
        <taxon>Pseudomonadati</taxon>
        <taxon>Pseudomonadota</taxon>
        <taxon>Alphaproteobacteria</taxon>
        <taxon>Hyphomicrobiales</taxon>
        <taxon>Methylobacteriaceae</taxon>
        <taxon>Methylobacterium</taxon>
    </lineage>
</organism>
<dbReference type="SMART" id="SM01118">
    <property type="entry name" value="CYTH"/>
    <property type="match status" value="1"/>
</dbReference>
<dbReference type="InterPro" id="IPR033469">
    <property type="entry name" value="CYTH-like_dom_sf"/>
</dbReference>
<evidence type="ECO:0000259" key="1">
    <source>
        <dbReference type="PROSITE" id="PS51707"/>
    </source>
</evidence>
<dbReference type="PANTHER" id="PTHR39569:SF1">
    <property type="entry name" value="INORGANIC TRIPHOSPHATASE"/>
    <property type="match status" value="1"/>
</dbReference>
<dbReference type="InterPro" id="IPR039013">
    <property type="entry name" value="YgiF"/>
</dbReference>
<dbReference type="Gene3D" id="1.40.20.10">
    <property type="entry name" value="CHAD domain"/>
    <property type="match status" value="1"/>
</dbReference>
<gene>
    <name evidence="3" type="ordered locus">Mnod_4215</name>
</gene>
<dbReference type="InterPro" id="IPR007899">
    <property type="entry name" value="CHAD_dom"/>
</dbReference>
<name>B8IV33_METNO</name>
<proteinExistence type="predicted"/>
<dbReference type="STRING" id="460265.Mnod_4215"/>
<dbReference type="KEGG" id="mno:Mnod_4215"/>
<evidence type="ECO:0000313" key="4">
    <source>
        <dbReference type="Proteomes" id="UP000008207"/>
    </source>
</evidence>
<dbReference type="eggNOG" id="COG5607">
    <property type="taxonomic scope" value="Bacteria"/>
</dbReference>
<dbReference type="Pfam" id="PF05235">
    <property type="entry name" value="CHAD"/>
    <property type="match status" value="1"/>
</dbReference>
<dbReference type="CDD" id="cd07756">
    <property type="entry name" value="CYTH-like_Pase_CHAD"/>
    <property type="match status" value="1"/>
</dbReference>
<dbReference type="InterPro" id="IPR023577">
    <property type="entry name" value="CYTH_domain"/>
</dbReference>
<dbReference type="PROSITE" id="PS51707">
    <property type="entry name" value="CYTH"/>
    <property type="match status" value="1"/>
</dbReference>
<dbReference type="AlphaFoldDB" id="B8IV33"/>
<dbReference type="Gene3D" id="2.40.320.10">
    <property type="entry name" value="Hypothetical Protein Pfu-838710-001"/>
    <property type="match status" value="1"/>
</dbReference>
<dbReference type="OrthoDB" id="9777271at2"/>
<dbReference type="GO" id="GO:0050355">
    <property type="term" value="F:inorganic triphosphate phosphatase activity"/>
    <property type="evidence" value="ECO:0007669"/>
    <property type="project" value="InterPro"/>
</dbReference>
<dbReference type="Pfam" id="PF01928">
    <property type="entry name" value="CYTH"/>
    <property type="match status" value="1"/>
</dbReference>
<dbReference type="eggNOG" id="COG3025">
    <property type="taxonomic scope" value="Bacteria"/>
</dbReference>
<dbReference type="Proteomes" id="UP000008207">
    <property type="component" value="Chromosome"/>
</dbReference>
<feature type="domain" description="CYTH" evidence="1">
    <location>
        <begin position="4"/>
        <end position="202"/>
    </location>
</feature>
<keyword evidence="4" id="KW-1185">Reference proteome</keyword>
<dbReference type="HOGENOM" id="CLU_040400_3_0_5"/>
<feature type="domain" description="CHAD" evidence="2">
    <location>
        <begin position="217"/>
        <end position="508"/>
    </location>
</feature>
<dbReference type="PANTHER" id="PTHR39569">
    <property type="entry name" value="INORGANIC TRIPHOSPHATASE"/>
    <property type="match status" value="1"/>
</dbReference>